<evidence type="ECO:0000313" key="1">
    <source>
        <dbReference type="EMBL" id="RRT43241.1"/>
    </source>
</evidence>
<comment type="caution">
    <text evidence="1">The sequence shown here is derived from an EMBL/GenBank/DDBJ whole genome shotgun (WGS) entry which is preliminary data.</text>
</comment>
<name>A0A426XVC7_ENSVE</name>
<evidence type="ECO:0000313" key="2">
    <source>
        <dbReference type="Proteomes" id="UP000287651"/>
    </source>
</evidence>
<organism evidence="1 2">
    <name type="scientific">Ensete ventricosum</name>
    <name type="common">Abyssinian banana</name>
    <name type="synonym">Musa ensete</name>
    <dbReference type="NCBI Taxonomy" id="4639"/>
    <lineage>
        <taxon>Eukaryota</taxon>
        <taxon>Viridiplantae</taxon>
        <taxon>Streptophyta</taxon>
        <taxon>Embryophyta</taxon>
        <taxon>Tracheophyta</taxon>
        <taxon>Spermatophyta</taxon>
        <taxon>Magnoliopsida</taxon>
        <taxon>Liliopsida</taxon>
        <taxon>Zingiberales</taxon>
        <taxon>Musaceae</taxon>
        <taxon>Ensete</taxon>
    </lineage>
</organism>
<dbReference type="Proteomes" id="UP000287651">
    <property type="component" value="Unassembled WGS sequence"/>
</dbReference>
<dbReference type="EMBL" id="AMZH03017283">
    <property type="protein sequence ID" value="RRT43241.1"/>
    <property type="molecule type" value="Genomic_DNA"/>
</dbReference>
<sequence>HKSISLSPEAKGSIHTYILRWGGLIPTVHRRRFVFPRARTRLDRNRPAASQTRLVACGDPNSAPRIESRIRRWKIHAAPRQDAATLFPHSSLLFGAFTRTIARQVLFSALPTYLSLCLLAAAAAAAAARFRVPCEGGCGASNPTPKFTLADVPQLNRNSPVRIFLDLSAATLF</sequence>
<protein>
    <submittedName>
        <fullName evidence="1">Uncharacterized protein</fullName>
    </submittedName>
</protein>
<feature type="non-terminal residue" evidence="1">
    <location>
        <position position="1"/>
    </location>
</feature>
<proteinExistence type="predicted"/>
<gene>
    <name evidence="1" type="ORF">B296_00052605</name>
</gene>
<accession>A0A426XVC7</accession>
<reference evidence="1 2" key="1">
    <citation type="journal article" date="2014" name="Agronomy (Basel)">
        <title>A Draft Genome Sequence for Ensete ventricosum, the Drought-Tolerant Tree Against Hunger.</title>
        <authorList>
            <person name="Harrison J."/>
            <person name="Moore K.A."/>
            <person name="Paszkiewicz K."/>
            <person name="Jones T."/>
            <person name="Grant M."/>
            <person name="Ambacheew D."/>
            <person name="Muzemil S."/>
            <person name="Studholme D.J."/>
        </authorList>
    </citation>
    <scope>NUCLEOTIDE SEQUENCE [LARGE SCALE GENOMIC DNA]</scope>
</reference>
<dbReference type="AlphaFoldDB" id="A0A426XVC7"/>